<evidence type="ECO:0000313" key="1">
    <source>
        <dbReference type="EMBL" id="KWX14755.1"/>
    </source>
</evidence>
<dbReference type="AlphaFoldDB" id="A0A132NXF6"/>
<dbReference type="EMBL" id="JXTI01000024">
    <property type="protein sequence ID" value="KWX14755.1"/>
    <property type="molecule type" value="Genomic_DNA"/>
</dbReference>
<reference evidence="1 2" key="1">
    <citation type="journal article" date="2015" name="Mol. Biochem. Parasitol.">
        <title>Identification of polymorphic genes for use in assemblage B genotyping assays through comparative genomics of multiple assemblage B Giardia duodenalis isolates.</title>
        <authorList>
            <person name="Wielinga C."/>
            <person name="Thompson R.C."/>
            <person name="Monis P."/>
            <person name="Ryan U."/>
        </authorList>
    </citation>
    <scope>NUCLEOTIDE SEQUENCE [LARGE SCALE GENOMIC DNA]</scope>
    <source>
        <strain evidence="1 2">BAH15c1</strain>
    </source>
</reference>
<comment type="caution">
    <text evidence="1">The sequence shown here is derived from an EMBL/GenBank/DDBJ whole genome shotgun (WGS) entry which is preliminary data.</text>
</comment>
<protein>
    <submittedName>
        <fullName evidence="1">Uncharacterized protein</fullName>
    </submittedName>
</protein>
<accession>A0A132NXF6</accession>
<dbReference type="OrthoDB" id="10405879at2759"/>
<dbReference type="VEuPathDB" id="GiardiaDB:QR46_1257"/>
<evidence type="ECO:0000313" key="2">
    <source>
        <dbReference type="Proteomes" id="UP000070089"/>
    </source>
</evidence>
<gene>
    <name evidence="1" type="ORF">QR46_1257</name>
</gene>
<organism evidence="1 2">
    <name type="scientific">Giardia duodenalis assemblage B</name>
    <dbReference type="NCBI Taxonomy" id="1394984"/>
    <lineage>
        <taxon>Eukaryota</taxon>
        <taxon>Metamonada</taxon>
        <taxon>Diplomonadida</taxon>
        <taxon>Hexamitidae</taxon>
        <taxon>Giardiinae</taxon>
        <taxon>Giardia</taxon>
    </lineage>
</organism>
<sequence length="225" mass="25530">MFFSMSSCFRVLCALSDQRALCVSNEEVEKICDILLEGSNSPIPNLTNVRYLLTVLQGIHDCLARDEPVSTSTTYYSREPSLLKRTMNKESTKTNTITTRESVASSILSKSMLDHPIANSASTEELIEADLIAARDPPQKKTQRAACTKELAEKNQYAIDKYVERMNRAYIMRTGPTRLETLNGDVPLSRRRAREIRSTQELERYLDSWDTHQMPISSHAQHQQG</sequence>
<name>A0A132NXF6_GIAIN</name>
<dbReference type="Proteomes" id="UP000070089">
    <property type="component" value="Unassembled WGS sequence"/>
</dbReference>
<proteinExistence type="predicted"/>